<evidence type="ECO:0000313" key="6">
    <source>
        <dbReference type="EMBL" id="KAJ3609293.1"/>
    </source>
</evidence>
<keyword evidence="2 4" id="KW-0479">Metal-binding</keyword>
<dbReference type="Gene3D" id="1.10.238.10">
    <property type="entry name" value="EF-hand"/>
    <property type="match status" value="1"/>
</dbReference>
<organism evidence="6 7">
    <name type="scientific">Muraenolepis orangiensis</name>
    <name type="common">Patagonian moray cod</name>
    <dbReference type="NCBI Taxonomy" id="630683"/>
    <lineage>
        <taxon>Eukaryota</taxon>
        <taxon>Metazoa</taxon>
        <taxon>Chordata</taxon>
        <taxon>Craniata</taxon>
        <taxon>Vertebrata</taxon>
        <taxon>Euteleostomi</taxon>
        <taxon>Actinopterygii</taxon>
        <taxon>Neopterygii</taxon>
        <taxon>Teleostei</taxon>
        <taxon>Neoteleostei</taxon>
        <taxon>Acanthomorphata</taxon>
        <taxon>Zeiogadaria</taxon>
        <taxon>Gadariae</taxon>
        <taxon>Gadiformes</taxon>
        <taxon>Muraenolepidoidei</taxon>
        <taxon>Muraenolepididae</taxon>
        <taxon>Muraenolepis</taxon>
    </lineage>
</organism>
<feature type="domain" description="EF-hand" evidence="5">
    <location>
        <begin position="51"/>
        <end position="86"/>
    </location>
</feature>
<dbReference type="SMART" id="SM01394">
    <property type="entry name" value="S_100"/>
    <property type="match status" value="1"/>
</dbReference>
<reference evidence="6" key="1">
    <citation type="submission" date="2022-07" db="EMBL/GenBank/DDBJ databases">
        <title>Chromosome-level genome of Muraenolepis orangiensis.</title>
        <authorList>
            <person name="Kim J."/>
        </authorList>
    </citation>
    <scope>NUCLEOTIDE SEQUENCE</scope>
    <source>
        <strain evidence="6">KU_S4_2022</strain>
        <tissue evidence="6">Muscle</tissue>
    </source>
</reference>
<dbReference type="EMBL" id="JANIIK010000039">
    <property type="protein sequence ID" value="KAJ3609293.1"/>
    <property type="molecule type" value="Genomic_DNA"/>
</dbReference>
<protein>
    <recommendedName>
        <fullName evidence="4">Protein S100</fullName>
    </recommendedName>
    <alternativeName>
        <fullName evidence="4">S100 calcium-binding protein</fullName>
    </alternativeName>
</protein>
<dbReference type="InterPro" id="IPR013787">
    <property type="entry name" value="S100_Ca-bd_sub"/>
</dbReference>
<dbReference type="OrthoDB" id="26525at2759"/>
<comment type="caution">
    <text evidence="6">The sequence shown here is derived from an EMBL/GenBank/DDBJ whole genome shotgun (WGS) entry which is preliminary data.</text>
</comment>
<gene>
    <name evidence="6" type="ORF">NHX12_023816</name>
</gene>
<dbReference type="PANTHER" id="PTHR11639:SF134">
    <property type="entry name" value="PROTEIN S100-A1-RELATED"/>
    <property type="match status" value="1"/>
</dbReference>
<dbReference type="Proteomes" id="UP001148018">
    <property type="component" value="Unassembled WGS sequence"/>
</dbReference>
<dbReference type="InterPro" id="IPR011992">
    <property type="entry name" value="EF-hand-dom_pair"/>
</dbReference>
<sequence length="97" mass="10652">MAKEATALETGLAIIYGTFVKYADSGDGGDPTTINKKELSKMITEQLPLLDEEGMAKTLMKELDEDEDGTMDFMEYCGLITGLSMILHMVISDQLPK</sequence>
<proteinExistence type="inferred from homology"/>
<evidence type="ECO:0000256" key="1">
    <source>
        <dbReference type="ARBA" id="ARBA00007323"/>
    </source>
</evidence>
<evidence type="ECO:0000259" key="5">
    <source>
        <dbReference type="PROSITE" id="PS50222"/>
    </source>
</evidence>
<dbReference type="InterPro" id="IPR001751">
    <property type="entry name" value="S100/CaBP7/8-like_CS"/>
</dbReference>
<dbReference type="PROSITE" id="PS50222">
    <property type="entry name" value="EF_HAND_2"/>
    <property type="match status" value="1"/>
</dbReference>
<evidence type="ECO:0000256" key="4">
    <source>
        <dbReference type="RuleBase" id="RU361184"/>
    </source>
</evidence>
<accession>A0A9Q0EMY0</accession>
<evidence type="ECO:0000256" key="3">
    <source>
        <dbReference type="ARBA" id="ARBA00022837"/>
    </source>
</evidence>
<dbReference type="SUPFAM" id="SSF47473">
    <property type="entry name" value="EF-hand"/>
    <property type="match status" value="1"/>
</dbReference>
<dbReference type="GO" id="GO:0005509">
    <property type="term" value="F:calcium ion binding"/>
    <property type="evidence" value="ECO:0007669"/>
    <property type="project" value="InterPro"/>
</dbReference>
<evidence type="ECO:0000256" key="2">
    <source>
        <dbReference type="ARBA" id="ARBA00022723"/>
    </source>
</evidence>
<dbReference type="Pfam" id="PF01023">
    <property type="entry name" value="S_100"/>
    <property type="match status" value="1"/>
</dbReference>
<dbReference type="AlphaFoldDB" id="A0A9Q0EMY0"/>
<name>A0A9Q0EMY0_9TELE</name>
<keyword evidence="7" id="KW-1185">Reference proteome</keyword>
<dbReference type="InterPro" id="IPR018247">
    <property type="entry name" value="EF_Hand_1_Ca_BS"/>
</dbReference>
<comment type="similarity">
    <text evidence="1 4">Belongs to the S-100 family.</text>
</comment>
<keyword evidence="3 4" id="KW-0106">Calcium</keyword>
<evidence type="ECO:0000313" key="7">
    <source>
        <dbReference type="Proteomes" id="UP001148018"/>
    </source>
</evidence>
<dbReference type="PROSITE" id="PS00303">
    <property type="entry name" value="S100_CABP"/>
    <property type="match status" value="1"/>
</dbReference>
<dbReference type="InterPro" id="IPR002048">
    <property type="entry name" value="EF_hand_dom"/>
</dbReference>
<dbReference type="PANTHER" id="PTHR11639">
    <property type="entry name" value="S100 CALCIUM-BINDING PROTEIN"/>
    <property type="match status" value="1"/>
</dbReference>
<dbReference type="PROSITE" id="PS00018">
    <property type="entry name" value="EF_HAND_1"/>
    <property type="match status" value="1"/>
</dbReference>